<name>E9F9K2_METRA</name>
<dbReference type="KEGG" id="maj:MAA_08951"/>
<dbReference type="HOGENOM" id="CLU_007681_0_0_1"/>
<feature type="region of interest" description="Disordered" evidence="6">
    <location>
        <begin position="426"/>
        <end position="446"/>
    </location>
</feature>
<gene>
    <name evidence="7" type="ORF">MAA_08951</name>
</gene>
<dbReference type="Pfam" id="PF13041">
    <property type="entry name" value="PPR_2"/>
    <property type="match status" value="1"/>
</dbReference>
<feature type="region of interest" description="Disordered" evidence="6">
    <location>
        <begin position="301"/>
        <end position="320"/>
    </location>
</feature>
<dbReference type="Pfam" id="PF01535">
    <property type="entry name" value="PPR"/>
    <property type="match status" value="1"/>
</dbReference>
<feature type="compositionally biased region" description="Polar residues" evidence="6">
    <location>
        <begin position="305"/>
        <end position="320"/>
    </location>
</feature>
<feature type="compositionally biased region" description="Low complexity" evidence="6">
    <location>
        <begin position="432"/>
        <end position="446"/>
    </location>
</feature>
<dbReference type="PANTHER" id="PTHR47447">
    <property type="entry name" value="OS03G0856100 PROTEIN"/>
    <property type="match status" value="1"/>
</dbReference>
<dbReference type="AlphaFoldDB" id="E9F9K2"/>
<feature type="compositionally biased region" description="Polar residues" evidence="6">
    <location>
        <begin position="71"/>
        <end position="89"/>
    </location>
</feature>
<feature type="region of interest" description="Disordered" evidence="6">
    <location>
        <begin position="63"/>
        <end position="113"/>
    </location>
</feature>
<accession>E9F9K2</accession>
<sequence>MYARRQFVATRARAFAMYASRTVCSRCASSVRAAVPPTYRSAPGAGSGSVAWFSSTASAASQQASSSSSTPHSFRQTSEGTISKTGNPQPRQPPFSQKAGASSKRQPRRNKDASAAVALFNDVVQKSEVAAPREFPTRPTSRQSSASTVFGEWEIAAKMKELEEKDVEPLERLRLFQNDIWPHVKELRGQIPKHLYLATTMFLARTFDTVAQQGLTGASVALSKMCATIGKWDLDMRNQLVLNLCHTLISKKHTSAERNALVDELLDMWKHISQLRRMSQLHNGRLCFVLPSEDEIIEDISSSSTSLTKQTEPGEVKSSNMAPTTKALASIFIQFRFEQARELVSGLLATLAILSDPRLARDGSQIKAAPLLNLVSIVLDHQPADTAYVNDIFAGKIRFPSSKLADLQSYVLAQWPQARDMVMRHDSEWRKSTTSSHKPSRSSSESSCLSAFHKQLRAAYRSRNTGAIVSIWQDLNATLVQDQDLRRQMSEDPDFLDFWIFVWCAVRRPKKLQETLDLMREVGIQPTVRSYTSMMHGWKMCKDADRIEALWNKLVESGLRLDAVIWTERISGLIEAGKPQSGIQALAEMQALWKKAVASRGSVESAANVAVQPSTEVVNAAFKGLIGLDRRAANEVLYWAGREGIEPNIRTYNILLRESLRNSAPEDVQSLLKAMKKRGVEPDAATFTIILEGLLGSMENASAAEQVHVVSQILGDIEAAGLRANHETYGKMLYAVASLANGGADEAIAAVQDHMKAAGLSATPHMVTILIERALSRDPLPADAGATVRALLKEHGLSNVAQGDQTLWERVMSAHAVTGDRASAMAVFDDLARAGRPVTSLPCLTDLLKALLASEDAQAAQDARQVVGVVLNHKKAAAEGSFGRDTRYWRHHFWYLARENGLIDWQEVPALLESKLRG</sequence>
<dbReference type="Gene3D" id="1.25.40.10">
    <property type="entry name" value="Tetratricopeptide repeat domain"/>
    <property type="match status" value="2"/>
</dbReference>
<evidence type="ECO:0000256" key="5">
    <source>
        <dbReference type="PROSITE-ProRule" id="PRU00708"/>
    </source>
</evidence>
<dbReference type="Proteomes" id="UP000002498">
    <property type="component" value="Unassembled WGS sequence"/>
</dbReference>
<dbReference type="RefSeq" id="XP_007825140.2">
    <property type="nucleotide sequence ID" value="XM_007826949.2"/>
</dbReference>
<organism evidence="7 8">
    <name type="scientific">Metarhizium robertsii (strain ARSEF 23 / ATCC MYA-3075)</name>
    <name type="common">Metarhizium anisopliae (strain ARSEF 23)</name>
    <dbReference type="NCBI Taxonomy" id="655844"/>
    <lineage>
        <taxon>Eukaryota</taxon>
        <taxon>Fungi</taxon>
        <taxon>Dikarya</taxon>
        <taxon>Ascomycota</taxon>
        <taxon>Pezizomycotina</taxon>
        <taxon>Sordariomycetes</taxon>
        <taxon>Hypocreomycetidae</taxon>
        <taxon>Hypocreales</taxon>
        <taxon>Clavicipitaceae</taxon>
        <taxon>Metarhizium</taxon>
    </lineage>
</organism>
<keyword evidence="8" id="KW-1185">Reference proteome</keyword>
<evidence type="ECO:0000256" key="2">
    <source>
        <dbReference type="ARBA" id="ARBA00022737"/>
    </source>
</evidence>
<reference evidence="7 8" key="2">
    <citation type="journal article" date="2014" name="Proc. Natl. Acad. Sci. U.S.A.">
        <title>Trajectory and genomic determinants of fungal-pathogen speciation and host adaptation.</title>
        <authorList>
            <person name="Hu X."/>
            <person name="Xiao G."/>
            <person name="Zheng P."/>
            <person name="Shang Y."/>
            <person name="Su Y."/>
            <person name="Zhang X."/>
            <person name="Liu X."/>
            <person name="Zhan S."/>
            <person name="St Leger R.J."/>
            <person name="Wang C."/>
        </authorList>
    </citation>
    <scope>GENOME REANNOTATION</scope>
    <source>
        <strain evidence="8">ARSEF 23 / ATCC MYA-3075</strain>
    </source>
</reference>
<evidence type="ECO:0000256" key="3">
    <source>
        <dbReference type="ARBA" id="ARBA00044493"/>
    </source>
</evidence>
<comment type="subunit">
    <text evidence="4">Binds to mitochondrial small subunit 15S rRNA.</text>
</comment>
<evidence type="ECO:0000313" key="7">
    <source>
        <dbReference type="EMBL" id="EFY95655.2"/>
    </source>
</evidence>
<dbReference type="PROSITE" id="PS51375">
    <property type="entry name" value="PPR"/>
    <property type="match status" value="1"/>
</dbReference>
<comment type="similarity">
    <text evidence="1">Belongs to the CCM1 family.</text>
</comment>
<comment type="caution">
    <text evidence="7">The sequence shown here is derived from an EMBL/GenBank/DDBJ whole genome shotgun (WGS) entry which is preliminary data.</text>
</comment>
<feature type="repeat" description="PPR" evidence="5">
    <location>
        <begin position="648"/>
        <end position="682"/>
    </location>
</feature>
<proteinExistence type="inferred from homology"/>
<dbReference type="OrthoDB" id="185373at2759"/>
<dbReference type="EMBL" id="ADNJ02000007">
    <property type="protein sequence ID" value="EFY95655.2"/>
    <property type="molecule type" value="Genomic_DNA"/>
</dbReference>
<comment type="function">
    <text evidence="3">Regulates mitochondrial small subunit maturation by controlling 15S rRNA 5'-end processing. Localizes to the 5' precursor of the 15S rRNA in a position that is subsequently occupied by mS47 in the mature yeast mtSSU. Uses structure and sequence-specific RNA recognition, binding to a single-stranded region of the precursor and specifically recognizing bases -6 to -1. The exchange of Ccm1 for mS47 is coupled to the irreversible removal of precursor rRNA that is accompanied by conformational changes of the mitoribosomal proteins uS5m and mS26. These conformational changes signal completion of 5'-end rRNA processing through protection of the mature 5'-end of the 15S rRNA and stabilization of mS47. The removal of the 5' precursor together with the dissociation of Ccm1 may be catalyzed by the 5'-3' exoribonuclease Pet127. Involved in the specific removal of group I introns in mitochondrial encoded transcripts.</text>
</comment>
<evidence type="ECO:0000313" key="8">
    <source>
        <dbReference type="Proteomes" id="UP000002498"/>
    </source>
</evidence>
<evidence type="ECO:0000256" key="6">
    <source>
        <dbReference type="SAM" id="MobiDB-lite"/>
    </source>
</evidence>
<evidence type="ECO:0000256" key="1">
    <source>
        <dbReference type="ARBA" id="ARBA00006192"/>
    </source>
</evidence>
<dbReference type="PANTHER" id="PTHR47447:SF17">
    <property type="entry name" value="OS12G0638900 PROTEIN"/>
    <property type="match status" value="1"/>
</dbReference>
<protein>
    <submittedName>
        <fullName evidence="7">Pentatricopeptide repeat protein</fullName>
    </submittedName>
</protein>
<dbReference type="InterPro" id="IPR002885">
    <property type="entry name" value="PPR_rpt"/>
</dbReference>
<dbReference type="InterPro" id="IPR011990">
    <property type="entry name" value="TPR-like_helical_dom_sf"/>
</dbReference>
<keyword evidence="2" id="KW-0677">Repeat</keyword>
<evidence type="ECO:0000256" key="4">
    <source>
        <dbReference type="ARBA" id="ARBA00044511"/>
    </source>
</evidence>
<dbReference type="GeneID" id="19263237"/>
<reference evidence="7 8" key="1">
    <citation type="journal article" date="2011" name="PLoS Genet.">
        <title>Genome sequencing and comparative transcriptomics of the model entomopathogenic fungi Metarhizium anisopliae and M. acridum.</title>
        <authorList>
            <person name="Gao Q."/>
            <person name="Jin K."/>
            <person name="Ying S.H."/>
            <person name="Zhang Y."/>
            <person name="Xiao G."/>
            <person name="Shang Y."/>
            <person name="Duan Z."/>
            <person name="Hu X."/>
            <person name="Xie X.Q."/>
            <person name="Zhou G."/>
            <person name="Peng G."/>
            <person name="Luo Z."/>
            <person name="Huang W."/>
            <person name="Wang B."/>
            <person name="Fang W."/>
            <person name="Wang S."/>
            <person name="Zhong Y."/>
            <person name="Ma L.J."/>
            <person name="St Leger R.J."/>
            <person name="Zhao G.P."/>
            <person name="Pei Y."/>
            <person name="Feng M.G."/>
            <person name="Xia Y."/>
            <person name="Wang C."/>
        </authorList>
    </citation>
    <scope>NUCLEOTIDE SEQUENCE [LARGE SCALE GENOMIC DNA]</scope>
    <source>
        <strain evidence="8">ARSEF 23 / ATCC MYA-3075</strain>
    </source>
</reference>